<dbReference type="InterPro" id="IPR036691">
    <property type="entry name" value="Endo/exonu/phosph_ase_sf"/>
</dbReference>
<dbReference type="SUPFAM" id="SSF56219">
    <property type="entry name" value="DNase I-like"/>
    <property type="match status" value="1"/>
</dbReference>
<comment type="caution">
    <text evidence="3">The sequence shown here is derived from an EMBL/GenBank/DDBJ whole genome shotgun (WGS) entry which is preliminary data.</text>
</comment>
<dbReference type="SUPFAM" id="SSF56672">
    <property type="entry name" value="DNA/RNA polymerases"/>
    <property type="match status" value="1"/>
</dbReference>
<dbReference type="GO" id="GO:0071897">
    <property type="term" value="P:DNA biosynthetic process"/>
    <property type="evidence" value="ECO:0007669"/>
    <property type="project" value="UniProtKB-ARBA"/>
</dbReference>
<dbReference type="EMBL" id="CAKOGL010000051">
    <property type="protein sequence ID" value="CAH2109009.1"/>
    <property type="molecule type" value="Genomic_DNA"/>
</dbReference>
<dbReference type="Gene3D" id="3.30.70.270">
    <property type="match status" value="1"/>
</dbReference>
<dbReference type="InterPro" id="IPR000477">
    <property type="entry name" value="RT_dom"/>
</dbReference>
<feature type="domain" description="Reverse transcriptase" evidence="2">
    <location>
        <begin position="701"/>
        <end position="976"/>
    </location>
</feature>
<dbReference type="Proteomes" id="UP001153954">
    <property type="component" value="Unassembled WGS sequence"/>
</dbReference>
<evidence type="ECO:0000313" key="3">
    <source>
        <dbReference type="EMBL" id="CAH2109009.1"/>
    </source>
</evidence>
<dbReference type="AlphaFoldDB" id="A0AAU9VEV5"/>
<organism evidence="3 4">
    <name type="scientific">Euphydryas editha</name>
    <name type="common">Edith's checkerspot</name>
    <dbReference type="NCBI Taxonomy" id="104508"/>
    <lineage>
        <taxon>Eukaryota</taxon>
        <taxon>Metazoa</taxon>
        <taxon>Ecdysozoa</taxon>
        <taxon>Arthropoda</taxon>
        <taxon>Hexapoda</taxon>
        <taxon>Insecta</taxon>
        <taxon>Pterygota</taxon>
        <taxon>Neoptera</taxon>
        <taxon>Endopterygota</taxon>
        <taxon>Lepidoptera</taxon>
        <taxon>Glossata</taxon>
        <taxon>Ditrysia</taxon>
        <taxon>Papilionoidea</taxon>
        <taxon>Nymphalidae</taxon>
        <taxon>Nymphalinae</taxon>
        <taxon>Euphydryas</taxon>
    </lineage>
</organism>
<feature type="region of interest" description="Disordered" evidence="1">
    <location>
        <begin position="40"/>
        <end position="88"/>
    </location>
</feature>
<dbReference type="InterPro" id="IPR043128">
    <property type="entry name" value="Rev_trsase/Diguanyl_cyclase"/>
</dbReference>
<dbReference type="GO" id="GO:0003824">
    <property type="term" value="F:catalytic activity"/>
    <property type="evidence" value="ECO:0007669"/>
    <property type="project" value="InterPro"/>
</dbReference>
<proteinExistence type="predicted"/>
<dbReference type="PANTHER" id="PTHR33332">
    <property type="entry name" value="REVERSE TRANSCRIPTASE DOMAIN-CONTAINING PROTEIN"/>
    <property type="match status" value="1"/>
</dbReference>
<dbReference type="InterPro" id="IPR005135">
    <property type="entry name" value="Endo/exonuclease/phosphatase"/>
</dbReference>
<feature type="compositionally biased region" description="Basic residues" evidence="1">
    <location>
        <begin position="72"/>
        <end position="86"/>
    </location>
</feature>
<dbReference type="CDD" id="cd01650">
    <property type="entry name" value="RT_nLTR_like"/>
    <property type="match status" value="1"/>
</dbReference>
<evidence type="ECO:0000259" key="2">
    <source>
        <dbReference type="PROSITE" id="PS50878"/>
    </source>
</evidence>
<accession>A0AAU9VEV5</accession>
<sequence length="1172" mass="132918">MADFNCTYKRALTMYVPPDTSVVDENQPINESETYEEVHNIDNTPLKTSTSYASVTASKSTQNQKQQLANKQRLHKTKTNNNKKTRQKDYINCDEIMNMDIPEETDTESTEERRSENFLEETLDICNSSSNMLEDITVQQVLDVVQPGCQKESEKRVLEKRGRENDSLEDEEGFVTVQKAAKRIARSNRHNSNNSIDSDIFLSLSSNNSSISDDSFRSSSIQPLNVTLDSHFSDSKQHFNVVHINAQSIPAHYPDMLASFDSTNIHAILISESWLKPSLPSTSFSLPGFQLIRNDRTNRGGGGVAIYLRSYIPFSIISTSCQPPPADAAEHLLIEVIMSRTKILLGVFYSPSLLVDFFNSFEVALENFTTAYDHSIIMGDFNTCLLKDDTRSKRLLSAVQSCNMHILPLSATHNFPNSTPSLLDLIIVSSSDHVYKFGLCSADAFSYHDLIFLSYKIRPIKAKSKILLQRNFVGMDGERLCDDARQIDWSLVADATSTDEKVNIFNSLLIQLYDVHAPVRPVKMKHLPAPWLTDDLKSLIAKKAYYKSRYKSNPSEENRKKYYKVRNRCNTSCRDAQRRHIHKSVENGDTAKTWKFLKTLGVGKAFHKSSSDNIDIERLNKHFSAANVMDSADKKSTLEALSSCPTPDYPPFTFSQFSECDVRESILSITSNAVGIDSIGRSMIVPIIDIVIPILTHILNYSITNCEFPEAWKAAQITPIPKKANTSNITDFRPISILPFLSKVLEKLVHQQLSRFLYKFNILNPLQSGFRPGHSTVTALVKVTDDIRMGMDNKHLTVLTLLDFSNAFNTVDFDILLGLLRSLNISPSVIDWFQSYLTGRRQRIRIEEAVSSWSDVNAGVPQGGVLSPLLFSLFINSITSNITSLYHMYADDIQIYFQSTLESLPTAVSVINNDLNVICNWSKKHGLKVNPSKSQAIIVGSQSMISRVNWTELPKVKFKDTVIPYSTVVKNLGIYLDCTLSWNSHIKELSRKTIASLKSLQRLRYFLPIPTKIMLAQALILSILDYADASYLNLTEEQTNKLERLQNIAIRFIFGLRKYDHVSAFRSKLKWLPIRFRRNLHVLSLLYCVLFHAKTPTYLKEKIEFLGTHNKVLRSAENLTLRVPVHNTKFYKTSFAVQAVQLWNALPLKIRQAQTLTSFKNLVKEHYLAMVN</sequence>
<dbReference type="InterPro" id="IPR043502">
    <property type="entry name" value="DNA/RNA_pol_sf"/>
</dbReference>
<keyword evidence="4" id="KW-1185">Reference proteome</keyword>
<protein>
    <recommendedName>
        <fullName evidence="2">Reverse transcriptase domain-containing protein</fullName>
    </recommendedName>
</protein>
<dbReference type="Gene3D" id="3.60.10.10">
    <property type="entry name" value="Endonuclease/exonuclease/phosphatase"/>
    <property type="match status" value="1"/>
</dbReference>
<evidence type="ECO:0000313" key="4">
    <source>
        <dbReference type="Proteomes" id="UP001153954"/>
    </source>
</evidence>
<dbReference type="Pfam" id="PF00078">
    <property type="entry name" value="RVT_1"/>
    <property type="match status" value="1"/>
</dbReference>
<dbReference type="Pfam" id="PF03372">
    <property type="entry name" value="Exo_endo_phos"/>
    <property type="match status" value="1"/>
</dbReference>
<gene>
    <name evidence="3" type="ORF">EEDITHA_LOCUS22897</name>
</gene>
<evidence type="ECO:0000256" key="1">
    <source>
        <dbReference type="SAM" id="MobiDB-lite"/>
    </source>
</evidence>
<dbReference type="PROSITE" id="PS50878">
    <property type="entry name" value="RT_POL"/>
    <property type="match status" value="1"/>
</dbReference>
<name>A0AAU9VEV5_EUPED</name>
<reference evidence="3" key="1">
    <citation type="submission" date="2022-03" db="EMBL/GenBank/DDBJ databases">
        <authorList>
            <person name="Tunstrom K."/>
        </authorList>
    </citation>
    <scope>NUCLEOTIDE SEQUENCE</scope>
</reference>
<feature type="compositionally biased region" description="Polar residues" evidence="1">
    <location>
        <begin position="41"/>
        <end position="70"/>
    </location>
</feature>